<dbReference type="SUPFAM" id="SSF55048">
    <property type="entry name" value="Probable ACP-binding domain of malonyl-CoA ACP transacylase"/>
    <property type="match status" value="1"/>
</dbReference>
<dbReference type="SMART" id="SM00825">
    <property type="entry name" value="PKS_KS"/>
    <property type="match status" value="1"/>
</dbReference>
<dbReference type="InterPro" id="IPR014043">
    <property type="entry name" value="Acyl_transferase_dom"/>
</dbReference>
<keyword evidence="12" id="KW-1185">Reference proteome</keyword>
<keyword evidence="4" id="KW-0808">Transferase</keyword>
<proteinExistence type="predicted"/>
<dbReference type="InterPro" id="IPR049552">
    <property type="entry name" value="PKS_DH_N"/>
</dbReference>
<dbReference type="Pfam" id="PF02801">
    <property type="entry name" value="Ketoacyl-synt_C"/>
    <property type="match status" value="1"/>
</dbReference>
<dbReference type="InParanoid" id="A0A067MCI6"/>
<dbReference type="InterPro" id="IPR020802">
    <property type="entry name" value="TesA-like"/>
</dbReference>
<dbReference type="Gene3D" id="3.40.47.10">
    <property type="match status" value="1"/>
</dbReference>
<dbReference type="GO" id="GO:0044550">
    <property type="term" value="P:secondary metabolite biosynthetic process"/>
    <property type="evidence" value="ECO:0007669"/>
    <property type="project" value="TreeGrafter"/>
</dbReference>
<dbReference type="GO" id="GO:0006633">
    <property type="term" value="P:fatty acid biosynthetic process"/>
    <property type="evidence" value="ECO:0007669"/>
    <property type="project" value="InterPro"/>
</dbReference>
<evidence type="ECO:0000256" key="1">
    <source>
        <dbReference type="ARBA" id="ARBA00005179"/>
    </source>
</evidence>
<evidence type="ECO:0000313" key="12">
    <source>
        <dbReference type="Proteomes" id="UP000027195"/>
    </source>
</evidence>
<dbReference type="NCBIfam" id="TIGR04532">
    <property type="entry name" value="PT_fungal_PKS"/>
    <property type="match status" value="1"/>
</dbReference>
<feature type="active site" description="Proton acceptor; for dehydratase activity" evidence="6">
    <location>
        <position position="1345"/>
    </location>
</feature>
<dbReference type="InterPro" id="IPR029058">
    <property type="entry name" value="AB_hydrolase_fold"/>
</dbReference>
<feature type="region of interest" description="N-terminal hotdog fold" evidence="6">
    <location>
        <begin position="1311"/>
        <end position="1447"/>
    </location>
</feature>
<dbReference type="HOGENOM" id="CLU_000022_6_0_1"/>
<dbReference type="PROSITE" id="PS00012">
    <property type="entry name" value="PHOSPHOPANTETHEINE"/>
    <property type="match status" value="2"/>
</dbReference>
<dbReference type="PANTHER" id="PTHR43775:SF21">
    <property type="entry name" value="NON-REDUCING POLYKETIDE SYNTHASE AUSA-RELATED"/>
    <property type="match status" value="1"/>
</dbReference>
<dbReference type="Gene3D" id="3.40.50.1820">
    <property type="entry name" value="alpha/beta hydrolase"/>
    <property type="match status" value="1"/>
</dbReference>
<dbReference type="SUPFAM" id="SSF47336">
    <property type="entry name" value="ACP-like"/>
    <property type="match status" value="2"/>
</dbReference>
<feature type="region of interest" description="C-terminal hotdog fold" evidence="6">
    <location>
        <begin position="1472"/>
        <end position="1622"/>
    </location>
</feature>
<dbReference type="InterPro" id="IPR050091">
    <property type="entry name" value="PKS_NRPS_Biosynth_Enz"/>
</dbReference>
<name>A0A067MCI6_BOTB1</name>
<dbReference type="InterPro" id="IPR001227">
    <property type="entry name" value="Ac_transferase_dom_sf"/>
</dbReference>
<dbReference type="Pfam" id="PF00550">
    <property type="entry name" value="PP-binding"/>
    <property type="match status" value="2"/>
</dbReference>
<dbReference type="SUPFAM" id="SSF52151">
    <property type="entry name" value="FabD/lysophospholipase-like"/>
    <property type="match status" value="2"/>
</dbReference>
<dbReference type="Pfam" id="PF00698">
    <property type="entry name" value="Acyl_transf_1"/>
    <property type="match status" value="1"/>
</dbReference>
<reference evidence="12" key="1">
    <citation type="journal article" date="2014" name="Proc. Natl. Acad. Sci. U.S.A.">
        <title>Extensive sampling of basidiomycete genomes demonstrates inadequacy of the white-rot/brown-rot paradigm for wood decay fungi.</title>
        <authorList>
            <person name="Riley R."/>
            <person name="Salamov A.A."/>
            <person name="Brown D.W."/>
            <person name="Nagy L.G."/>
            <person name="Floudas D."/>
            <person name="Held B.W."/>
            <person name="Levasseur A."/>
            <person name="Lombard V."/>
            <person name="Morin E."/>
            <person name="Otillar R."/>
            <person name="Lindquist E.A."/>
            <person name="Sun H."/>
            <person name="LaButti K.M."/>
            <person name="Schmutz J."/>
            <person name="Jabbour D."/>
            <person name="Luo H."/>
            <person name="Baker S.E."/>
            <person name="Pisabarro A.G."/>
            <person name="Walton J.D."/>
            <person name="Blanchette R.A."/>
            <person name="Henrissat B."/>
            <person name="Martin F."/>
            <person name="Cullen D."/>
            <person name="Hibbett D.S."/>
            <person name="Grigoriev I.V."/>
        </authorList>
    </citation>
    <scope>NUCLEOTIDE SEQUENCE [LARGE SCALE GENOMIC DNA]</scope>
    <source>
        <strain evidence="12">FD-172 SS1</strain>
    </source>
</reference>
<dbReference type="CDD" id="cd00833">
    <property type="entry name" value="PKS"/>
    <property type="match status" value="1"/>
</dbReference>
<dbReference type="SUPFAM" id="SSF53474">
    <property type="entry name" value="alpha/beta-Hydrolases"/>
    <property type="match status" value="1"/>
</dbReference>
<dbReference type="Gene3D" id="3.30.70.3290">
    <property type="match status" value="1"/>
</dbReference>
<evidence type="ECO:0000259" key="9">
    <source>
        <dbReference type="PROSITE" id="PS52004"/>
    </source>
</evidence>
<evidence type="ECO:0000259" key="8">
    <source>
        <dbReference type="PROSITE" id="PS50075"/>
    </source>
</evidence>
<feature type="region of interest" description="Disordered" evidence="7">
    <location>
        <begin position="1641"/>
        <end position="1660"/>
    </location>
</feature>
<dbReference type="Pfam" id="PF16073">
    <property type="entry name" value="SAT"/>
    <property type="match status" value="1"/>
</dbReference>
<dbReference type="InterPro" id="IPR030918">
    <property type="entry name" value="PT_fungal_PKS"/>
</dbReference>
<dbReference type="InterPro" id="IPR014031">
    <property type="entry name" value="Ketoacyl_synth_C"/>
</dbReference>
<dbReference type="InterPro" id="IPR006162">
    <property type="entry name" value="Ppantetheine_attach_site"/>
</dbReference>
<keyword evidence="5" id="KW-0843">Virulence</keyword>
<comment type="pathway">
    <text evidence="1">Secondary metabolite biosynthesis.</text>
</comment>
<evidence type="ECO:0000256" key="5">
    <source>
        <dbReference type="ARBA" id="ARBA00023026"/>
    </source>
</evidence>
<feature type="active site" description="Proton donor; for dehydratase activity" evidence="6">
    <location>
        <position position="1534"/>
    </location>
</feature>
<dbReference type="InterPro" id="IPR036736">
    <property type="entry name" value="ACP-like_sf"/>
</dbReference>
<dbReference type="Pfam" id="PF21089">
    <property type="entry name" value="PKS_DH_N"/>
    <property type="match status" value="1"/>
</dbReference>
<dbReference type="InterPro" id="IPR018201">
    <property type="entry name" value="Ketoacyl_synth_AS"/>
</dbReference>
<dbReference type="OrthoDB" id="329835at2759"/>
<organism evidence="11 12">
    <name type="scientific">Botryobasidium botryosum (strain FD-172 SS1)</name>
    <dbReference type="NCBI Taxonomy" id="930990"/>
    <lineage>
        <taxon>Eukaryota</taxon>
        <taxon>Fungi</taxon>
        <taxon>Dikarya</taxon>
        <taxon>Basidiomycota</taxon>
        <taxon>Agaricomycotina</taxon>
        <taxon>Agaricomycetes</taxon>
        <taxon>Cantharellales</taxon>
        <taxon>Botryobasidiaceae</taxon>
        <taxon>Botryobasidium</taxon>
    </lineage>
</organism>
<dbReference type="EMBL" id="KL198080">
    <property type="protein sequence ID" value="KDQ09291.1"/>
    <property type="molecule type" value="Genomic_DNA"/>
</dbReference>
<dbReference type="Gene3D" id="1.10.1200.10">
    <property type="entry name" value="ACP-like"/>
    <property type="match status" value="2"/>
</dbReference>
<dbReference type="Pfam" id="PF00975">
    <property type="entry name" value="Thioesterase"/>
    <property type="match status" value="1"/>
</dbReference>
<dbReference type="InterPro" id="IPR042104">
    <property type="entry name" value="PKS_dehydratase_sf"/>
</dbReference>
<evidence type="ECO:0000256" key="7">
    <source>
        <dbReference type="SAM" id="MobiDB-lite"/>
    </source>
</evidence>
<dbReference type="Pfam" id="PF00109">
    <property type="entry name" value="ketoacyl-synt"/>
    <property type="match status" value="1"/>
</dbReference>
<dbReference type="SMART" id="SM00824">
    <property type="entry name" value="PKS_TE"/>
    <property type="match status" value="1"/>
</dbReference>
<sequence>MDESVKDNLVVLNGQGAPPAASLQANQAALQCSKLPLGNVLLAACHAALLEELDTLSYEQLAQGAVALHDFQEPLSLLAGSSKLQSNPIFASINLCIQQLLLFLACEDSCAGSYVSSAANHRGVLGFSSGALAAAAIACSHSIPSYLFYAVQAFRLSFWIGYRSLLFRRSLLAELPTHDAPAALSWMLIVIGVTYSDVRLAIDRFNCKQHSHSETVFLAATINDTCVSISGRPDQLALFNTAELPANCVSRFAPVHALYHSSELAQRAKLGVLTDITQREIRFPTRKDLKRPFYSTSTGAAITSATAGSDPTLAELVIDMILLHPVNWDAVTKAVVADVSIKCTSINIVNIGPGHSLANALARALSNINAVVWDRPSLVLEGIADASIPPILATSDSTPHHEPIAIVGMAIDFPGAKKPSDLWRLLERGLNMLSEVPTSRFDVSQYNHTPDGSKRKMDTKFGNFIDAPDAFDHAFFSISPREARSMDPQQRVLLRVAYEAMENAGYVPHATPTFNPDTFGTYVGVATGDYVENLRDDVDVYYSTGTLRAFLSGRISYALGLSGPSIVMDTACSSSMVAIYQACRALANRDCNAALAGGANVVTSPDMYLGLDRAHFLSPTGQCRPFDESADGYCRAEGCGMFVLKRVSDAIAENDHIFGLIRSIEVNQSAHADSITRPHSPTQAQLFKKVLASAGIHPHRVNVIEAHGTGTQAGDPSELKSLRGVLAQGRAPENPLYISAIKANIGHAEAASGAAGLAKLLLMLHHGTIPAQISLKRLNPRIPDLSIDNTRITKENTPWLPSDKSSTRIALLNNFGAAGSNTALILEEAPVSTREGAVHEVTSLVLGISAASEDAAVRLRDQYVRYLQSADLPDLRSLRDFTYTATARRQLYPHRISVSAQSKAGLISSLEQARPSRPLSSAGKTVFVFSGQGGQYIGMGKELYSTLPTFRRIVDDCHAKLVSWGFPGVLAVISPQSVDGSGLTALSEIQAYQAAIFVLEYALASVLMEWGVRPDAVAGHSIGEYAAMVVAGVIQAEDALSLVAHRARLMTETCELHTTGMMAVRTSPESMTETLQGVAEFNGLSVACHNSNVDCVVAGPLDQLDLLKGHLDREVGCKSVKLATPYAYHTDAMVPLLDHLSHIAAGVELSPPSIPIISNVHGSAVQAGDPSAFDSRYFSRHCAEPVQFKQGVDDLQSRSDFGTIEVWLEVGPHPTTLPMLQSTTGSTAATKLIPTLRKKCPAWDTLASALSTLYVSTSVIHWRQVFHEIYPDARCLAFGLPSYPFADTRFWVHFKEEKEKAPPLPQNVPLFSLLGKCLQLPNAGGNSAAVFETPIASVAAFIAGHSVSGFALCPASIYHEFALAAATSVLNHAGETNLVSLLTLSEVCYTNPLIYDPDAGATIRITITLNRATSKVWGGFSIASYLTDHHQSQAHCTGSLIKRSAAEACSKMQLSSVLVNSHKRCLLAGDNDLETYHTRTIYELIFARVVAYSKQYQTIKSITVDHDETAAIALMTMPIDRDQRSFTVHPVFMDTLIHVAGFIINRTAGPDEIYICSQVDSVKVLPELIDINASYYVYCNCTLLPEGVAVSDAFAIQHKSPGRIVAHLKRMRFRRMKTKTLGRLLASASLRHTLRTPVLNTASLSRDEDPASSLNTASTSSTLFDSDETFSGHVKREVFRIVAEACDMDPTGMVPESTLSALGVDSLMGIEIIGNLHTSFKGLHIDPMAFAACQSISDVVHEVVRSRPQSAHGTPQPPSSPLRGLVDLKPAPSNKVKEVLSSILEIPIANLSGADRFDRLGFDSLSSIEALHALRATTDIALPDDLFMKCATIQDVEAMMQNIERAHLGALEVHPIELLAGKFSPGTSPVQFQHTEDSLTLPLFLIHDGSGLAHPYSRLSSIGRPLWGIHNPKFFSAEPWSGGLVEMAMVYAGMVKETLGSRRGCVLGGWSFGGVVAFEVARQLVKTGIQVLGVILIDSPPPTTHVPLPDALIEKACSGQMQKNAIRLVSRQMKLSTQALVAYDYSASPAAEVPFPRVAMLRSREPISIEGIDCDYIPFLMNRGDSSTSVAEWERLLDASVPIFDIPGNHFQVFEPNNIQAVTSQLCKALELFESS</sequence>
<dbReference type="Proteomes" id="UP000027195">
    <property type="component" value="Unassembled WGS sequence"/>
</dbReference>
<feature type="domain" description="Ketosynthase family 3 (KS3)" evidence="9">
    <location>
        <begin position="401"/>
        <end position="828"/>
    </location>
</feature>
<evidence type="ECO:0000256" key="4">
    <source>
        <dbReference type="ARBA" id="ARBA00022679"/>
    </source>
</evidence>
<feature type="domain" description="PKS/mFAS DH" evidence="10">
    <location>
        <begin position="1311"/>
        <end position="1622"/>
    </location>
</feature>
<evidence type="ECO:0008006" key="13">
    <source>
        <dbReference type="Google" id="ProtNLM"/>
    </source>
</evidence>
<dbReference type="PROSITE" id="PS52004">
    <property type="entry name" value="KS3_2"/>
    <property type="match status" value="1"/>
</dbReference>
<dbReference type="PROSITE" id="PS52019">
    <property type="entry name" value="PKS_MFAS_DH"/>
    <property type="match status" value="1"/>
</dbReference>
<dbReference type="InterPro" id="IPR001031">
    <property type="entry name" value="Thioesterase"/>
</dbReference>
<evidence type="ECO:0000313" key="11">
    <source>
        <dbReference type="EMBL" id="KDQ09291.1"/>
    </source>
</evidence>
<gene>
    <name evidence="11" type="ORF">BOTBODRAFT_148243</name>
</gene>
<dbReference type="STRING" id="930990.A0A067MCI6"/>
<dbReference type="InterPro" id="IPR014030">
    <property type="entry name" value="Ketoacyl_synth_N"/>
</dbReference>
<dbReference type="PROSITE" id="PS00606">
    <property type="entry name" value="KS3_1"/>
    <property type="match status" value="1"/>
</dbReference>
<dbReference type="Gene3D" id="3.10.129.110">
    <property type="entry name" value="Polyketide synthase dehydratase"/>
    <property type="match status" value="1"/>
</dbReference>
<dbReference type="InterPro" id="IPR049900">
    <property type="entry name" value="PKS_mFAS_DH"/>
</dbReference>
<dbReference type="InterPro" id="IPR009081">
    <property type="entry name" value="PP-bd_ACP"/>
</dbReference>
<evidence type="ECO:0000259" key="10">
    <source>
        <dbReference type="PROSITE" id="PS52019"/>
    </source>
</evidence>
<dbReference type="InterPro" id="IPR016035">
    <property type="entry name" value="Acyl_Trfase/lysoPLipase"/>
</dbReference>
<dbReference type="GO" id="GO:0004312">
    <property type="term" value="F:fatty acid synthase activity"/>
    <property type="evidence" value="ECO:0007669"/>
    <property type="project" value="TreeGrafter"/>
</dbReference>
<accession>A0A067MCI6</accession>
<keyword evidence="2" id="KW-0596">Phosphopantetheine</keyword>
<dbReference type="SMART" id="SM00827">
    <property type="entry name" value="PKS_AT"/>
    <property type="match status" value="1"/>
</dbReference>
<dbReference type="InterPro" id="IPR020841">
    <property type="entry name" value="PKS_Beta-ketoAc_synthase_dom"/>
</dbReference>
<evidence type="ECO:0000256" key="3">
    <source>
        <dbReference type="ARBA" id="ARBA00022553"/>
    </source>
</evidence>
<dbReference type="PROSITE" id="PS50075">
    <property type="entry name" value="CARRIER"/>
    <property type="match status" value="2"/>
</dbReference>
<dbReference type="InterPro" id="IPR016036">
    <property type="entry name" value="Malonyl_transacylase_ACP-bd"/>
</dbReference>
<dbReference type="SUPFAM" id="SSF53901">
    <property type="entry name" value="Thiolase-like"/>
    <property type="match status" value="1"/>
</dbReference>
<evidence type="ECO:0000256" key="6">
    <source>
        <dbReference type="PROSITE-ProRule" id="PRU01363"/>
    </source>
</evidence>
<dbReference type="GO" id="GO:0004315">
    <property type="term" value="F:3-oxoacyl-[acyl-carrier-protein] synthase activity"/>
    <property type="evidence" value="ECO:0007669"/>
    <property type="project" value="InterPro"/>
</dbReference>
<dbReference type="PANTHER" id="PTHR43775">
    <property type="entry name" value="FATTY ACID SYNTHASE"/>
    <property type="match status" value="1"/>
</dbReference>
<evidence type="ECO:0000256" key="2">
    <source>
        <dbReference type="ARBA" id="ARBA00022450"/>
    </source>
</evidence>
<dbReference type="InterPro" id="IPR016039">
    <property type="entry name" value="Thiolase-like"/>
</dbReference>
<feature type="domain" description="Carrier" evidence="8">
    <location>
        <begin position="1770"/>
        <end position="1844"/>
    </location>
</feature>
<keyword evidence="3" id="KW-0597">Phosphoprotein</keyword>
<dbReference type="InterPro" id="IPR049551">
    <property type="entry name" value="PKS_DH_C"/>
</dbReference>
<dbReference type="Pfam" id="PF22621">
    <property type="entry name" value="CurL-like_PKS_C"/>
    <property type="match status" value="1"/>
</dbReference>
<feature type="compositionally biased region" description="Low complexity" evidence="7">
    <location>
        <begin position="1651"/>
        <end position="1660"/>
    </location>
</feature>
<dbReference type="Pfam" id="PF14765">
    <property type="entry name" value="PS-DH"/>
    <property type="match status" value="1"/>
</dbReference>
<feature type="domain" description="Carrier" evidence="8">
    <location>
        <begin position="1672"/>
        <end position="1747"/>
    </location>
</feature>
<protein>
    <recommendedName>
        <fullName evidence="13">Polyketide synthase</fullName>
    </recommendedName>
</protein>
<dbReference type="Gene3D" id="3.40.366.10">
    <property type="entry name" value="Malonyl-Coenzyme A Acyl Carrier Protein, domain 2"/>
    <property type="match status" value="3"/>
</dbReference>
<dbReference type="InterPro" id="IPR032088">
    <property type="entry name" value="SAT"/>
</dbReference>